<evidence type="ECO:0000313" key="2">
    <source>
        <dbReference type="Proteomes" id="UP001060085"/>
    </source>
</evidence>
<name>A0ACB9ZN05_CATRO</name>
<sequence>MLHSLPTFSQRPYISHNYASYLTRTVTVQAEKDSSVLLAITKTKKLNKPSAPLHKSALNKKFSKMSKAFSNKAADNYYRPNMKNAALARLSAVNRSLKVSKSRVKKRRSSMP</sequence>
<dbReference type="Proteomes" id="UP001060085">
    <property type="component" value="Linkage Group LG08"/>
</dbReference>
<protein>
    <submittedName>
        <fullName evidence="1">Uncharacterized protein</fullName>
    </submittedName>
</protein>
<accession>A0ACB9ZN05</accession>
<comment type="caution">
    <text evidence="1">The sequence shown here is derived from an EMBL/GenBank/DDBJ whole genome shotgun (WGS) entry which is preliminary data.</text>
</comment>
<proteinExistence type="predicted"/>
<gene>
    <name evidence="1" type="ORF">M9H77_35074</name>
</gene>
<keyword evidence="2" id="KW-1185">Reference proteome</keyword>
<organism evidence="1 2">
    <name type="scientific">Catharanthus roseus</name>
    <name type="common">Madagascar periwinkle</name>
    <name type="synonym">Vinca rosea</name>
    <dbReference type="NCBI Taxonomy" id="4058"/>
    <lineage>
        <taxon>Eukaryota</taxon>
        <taxon>Viridiplantae</taxon>
        <taxon>Streptophyta</taxon>
        <taxon>Embryophyta</taxon>
        <taxon>Tracheophyta</taxon>
        <taxon>Spermatophyta</taxon>
        <taxon>Magnoliopsida</taxon>
        <taxon>eudicotyledons</taxon>
        <taxon>Gunneridae</taxon>
        <taxon>Pentapetalae</taxon>
        <taxon>asterids</taxon>
        <taxon>lamiids</taxon>
        <taxon>Gentianales</taxon>
        <taxon>Apocynaceae</taxon>
        <taxon>Rauvolfioideae</taxon>
        <taxon>Vinceae</taxon>
        <taxon>Catharanthinae</taxon>
        <taxon>Catharanthus</taxon>
    </lineage>
</organism>
<evidence type="ECO:0000313" key="1">
    <source>
        <dbReference type="EMBL" id="KAI5649069.1"/>
    </source>
</evidence>
<dbReference type="EMBL" id="CM044708">
    <property type="protein sequence ID" value="KAI5649069.1"/>
    <property type="molecule type" value="Genomic_DNA"/>
</dbReference>
<reference evidence="2" key="1">
    <citation type="journal article" date="2023" name="Nat. Plants">
        <title>Single-cell RNA sequencing provides a high-resolution roadmap for understanding the multicellular compartmentation of specialized metabolism.</title>
        <authorList>
            <person name="Sun S."/>
            <person name="Shen X."/>
            <person name="Li Y."/>
            <person name="Li Y."/>
            <person name="Wang S."/>
            <person name="Li R."/>
            <person name="Zhang H."/>
            <person name="Shen G."/>
            <person name="Guo B."/>
            <person name="Wei J."/>
            <person name="Xu J."/>
            <person name="St-Pierre B."/>
            <person name="Chen S."/>
            <person name="Sun C."/>
        </authorList>
    </citation>
    <scope>NUCLEOTIDE SEQUENCE [LARGE SCALE GENOMIC DNA]</scope>
</reference>